<comment type="caution">
    <text evidence="2">The sequence shown here is derived from an EMBL/GenBank/DDBJ whole genome shotgun (WGS) entry which is preliminary data.</text>
</comment>
<dbReference type="Proteomes" id="UP001431235">
    <property type="component" value="Unassembled WGS sequence"/>
</dbReference>
<evidence type="ECO:0000256" key="1">
    <source>
        <dbReference type="SAM" id="SignalP"/>
    </source>
</evidence>
<reference evidence="2 3" key="1">
    <citation type="submission" date="2021-08" db="EMBL/GenBank/DDBJ databases">
        <title>Novel members of of the genus Stenotrophomonas from differernt environment.</title>
        <authorList>
            <person name="Deng Y."/>
        </authorList>
    </citation>
    <scope>NUCLEOTIDE SEQUENCE [LARGE SCALE GENOMIC DNA]</scope>
    <source>
        <strain evidence="2 3">CPCC 101365</strain>
    </source>
</reference>
<sequence>MVHGFANGQGAGMVIRCWAAALLSGLLACAGCAADIPSDRATLTVAGPLASLQAETLTLPPGSPQLPALLADPAGWQPEPAVEGVERSHSRGDFDADGWLRTTVFSWDRSGGWEVHMAYGEGRRPPPATVRIWMQAPQGSGQPDWPMGEGTVRYAGATRTLSYKGRRLGVEGREDFERSLALGPSNWVELEESTSIAPDGAKVRRRRQVMARDAQGRPVDDVELLEGAEYRVSNHYFLPDGRDNPRRIVRLYRAAGAAQEAPVLRAEVILRTLRYQDETR</sequence>
<feature type="chain" id="PRO_5045091398" evidence="1">
    <location>
        <begin position="34"/>
        <end position="280"/>
    </location>
</feature>
<proteinExistence type="predicted"/>
<name>A0ABT0SDQ5_9GAMM</name>
<keyword evidence="3" id="KW-1185">Reference proteome</keyword>
<evidence type="ECO:0000313" key="3">
    <source>
        <dbReference type="Proteomes" id="UP001431235"/>
    </source>
</evidence>
<organism evidence="2 3">
    <name type="scientific">Stenotrophomonas mori</name>
    <dbReference type="NCBI Taxonomy" id="2871096"/>
    <lineage>
        <taxon>Bacteria</taxon>
        <taxon>Pseudomonadati</taxon>
        <taxon>Pseudomonadota</taxon>
        <taxon>Gammaproteobacteria</taxon>
        <taxon>Lysobacterales</taxon>
        <taxon>Lysobacteraceae</taxon>
        <taxon>Stenotrophomonas</taxon>
    </lineage>
</organism>
<keyword evidence="1" id="KW-0732">Signal</keyword>
<accession>A0ABT0SDQ5</accession>
<dbReference type="EMBL" id="JAIKTS010000001">
    <property type="protein sequence ID" value="MCL7713438.1"/>
    <property type="molecule type" value="Genomic_DNA"/>
</dbReference>
<evidence type="ECO:0000313" key="2">
    <source>
        <dbReference type="EMBL" id="MCL7713438.1"/>
    </source>
</evidence>
<dbReference type="RefSeq" id="WP_250061475.1">
    <property type="nucleotide sequence ID" value="NZ_JAIKTS010000001.1"/>
</dbReference>
<protein>
    <submittedName>
        <fullName evidence="2">Uncharacterized protein</fullName>
    </submittedName>
</protein>
<gene>
    <name evidence="2" type="ORF">K5L01_02020</name>
</gene>
<feature type="signal peptide" evidence="1">
    <location>
        <begin position="1"/>
        <end position="33"/>
    </location>
</feature>